<sequence>MTGQRPHTPSMSFGSYRLTGWGHTLLCHSGPRPCARHTLTEVAHACDAYGLAGGGGDGAGGSGSAVEDAEVGAVWNCEEIWASRVGFGFVRAAAPPAGIRIVRPHDEASAKRTPRPVTASIPRQEDLSRLLSSLGARARLRTTREHFGSSGLQHRHEQQHHFGLPASRCALARSASALDKQRQSGGLGRVGMRCASSSRHASPRPTAASVCAARAAADSTSPRRIHRGSPINNLKHQERSSAPRSKPETECGRSGTQAQARAEHAVPRPPSPMIGFDITTRQSPQRHTSGGATSVLVGQRVHATTVDDDHIQAPHKWIGIATQTSYDIGALAPEIHHL</sequence>
<feature type="region of interest" description="Disordered" evidence="1">
    <location>
        <begin position="105"/>
        <end position="124"/>
    </location>
</feature>
<keyword evidence="3" id="KW-1185">Reference proteome</keyword>
<evidence type="ECO:0000256" key="1">
    <source>
        <dbReference type="SAM" id="MobiDB-lite"/>
    </source>
</evidence>
<reference evidence="2" key="1">
    <citation type="submission" date="2020-10" db="EMBL/GenBank/DDBJ databases">
        <authorList>
            <person name="Sedaghatjoo S."/>
        </authorList>
    </citation>
    <scope>NUCLEOTIDE SEQUENCE</scope>
    <source>
        <strain evidence="2">AZH3</strain>
    </source>
</reference>
<proteinExistence type="predicted"/>
<name>A0ABN7IY27_9BASI</name>
<dbReference type="EMBL" id="CAJHJG010003240">
    <property type="protein sequence ID" value="CAD6928674.1"/>
    <property type="molecule type" value="Genomic_DNA"/>
</dbReference>
<accession>A0ABN7IY27</accession>
<feature type="region of interest" description="Disordered" evidence="1">
    <location>
        <begin position="175"/>
        <end position="273"/>
    </location>
</feature>
<feature type="compositionally biased region" description="Basic and acidic residues" evidence="1">
    <location>
        <begin position="235"/>
        <end position="251"/>
    </location>
</feature>
<gene>
    <name evidence="2" type="ORF">JKIAZH3_G906</name>
</gene>
<evidence type="ECO:0000313" key="2">
    <source>
        <dbReference type="EMBL" id="CAD6928674.1"/>
    </source>
</evidence>
<dbReference type="Proteomes" id="UP000836402">
    <property type="component" value="Unassembled WGS sequence"/>
</dbReference>
<evidence type="ECO:0000313" key="3">
    <source>
        <dbReference type="Proteomes" id="UP000836402"/>
    </source>
</evidence>
<feature type="compositionally biased region" description="Low complexity" evidence="1">
    <location>
        <begin position="207"/>
        <end position="222"/>
    </location>
</feature>
<organism evidence="2 3">
    <name type="scientific">Tilletia caries</name>
    <name type="common">wheat bunt fungus</name>
    <dbReference type="NCBI Taxonomy" id="13290"/>
    <lineage>
        <taxon>Eukaryota</taxon>
        <taxon>Fungi</taxon>
        <taxon>Dikarya</taxon>
        <taxon>Basidiomycota</taxon>
        <taxon>Ustilaginomycotina</taxon>
        <taxon>Exobasidiomycetes</taxon>
        <taxon>Tilletiales</taxon>
        <taxon>Tilletiaceae</taxon>
        <taxon>Tilletia</taxon>
    </lineage>
</organism>
<comment type="caution">
    <text evidence="2">The sequence shown here is derived from an EMBL/GenBank/DDBJ whole genome shotgun (WGS) entry which is preliminary data.</text>
</comment>
<protein>
    <submittedName>
        <fullName evidence="2">Uncharacterized protein</fullName>
    </submittedName>
</protein>